<dbReference type="Pfam" id="PF00400">
    <property type="entry name" value="WD40"/>
    <property type="match status" value="5"/>
</dbReference>
<dbReference type="GO" id="GO:0006412">
    <property type="term" value="P:translation"/>
    <property type="evidence" value="ECO:0007669"/>
    <property type="project" value="InterPro"/>
</dbReference>
<feature type="domain" description="CTLH" evidence="11">
    <location>
        <begin position="48"/>
        <end position="105"/>
    </location>
</feature>
<dbReference type="PROSITE" id="PS50897">
    <property type="entry name" value="CTLH"/>
    <property type="match status" value="1"/>
</dbReference>
<evidence type="ECO:0000313" key="13">
    <source>
        <dbReference type="Proteomes" id="UP001374535"/>
    </source>
</evidence>
<accession>A0AAQ3RST3</accession>
<dbReference type="InterPro" id="IPR015943">
    <property type="entry name" value="WD40/YVTN_repeat-like_dom_sf"/>
</dbReference>
<dbReference type="InterPro" id="IPR020934">
    <property type="entry name" value="Ribosomal_uS19_CS"/>
</dbReference>
<organism evidence="12 13">
    <name type="scientific">Vigna mungo</name>
    <name type="common">Black gram</name>
    <name type="synonym">Phaseolus mungo</name>
    <dbReference type="NCBI Taxonomy" id="3915"/>
    <lineage>
        <taxon>Eukaryota</taxon>
        <taxon>Viridiplantae</taxon>
        <taxon>Streptophyta</taxon>
        <taxon>Embryophyta</taxon>
        <taxon>Tracheophyta</taxon>
        <taxon>Spermatophyta</taxon>
        <taxon>Magnoliopsida</taxon>
        <taxon>eudicotyledons</taxon>
        <taxon>Gunneridae</taxon>
        <taxon>Pentapetalae</taxon>
        <taxon>rosids</taxon>
        <taxon>fabids</taxon>
        <taxon>Fabales</taxon>
        <taxon>Fabaceae</taxon>
        <taxon>Papilionoideae</taxon>
        <taxon>50 kb inversion clade</taxon>
        <taxon>NPAAA clade</taxon>
        <taxon>indigoferoid/millettioid clade</taxon>
        <taxon>Phaseoleae</taxon>
        <taxon>Vigna</taxon>
    </lineage>
</organism>
<dbReference type="InterPro" id="IPR002222">
    <property type="entry name" value="Ribosomal_uS19"/>
</dbReference>
<dbReference type="InterPro" id="IPR001680">
    <property type="entry name" value="WD40_rpt"/>
</dbReference>
<evidence type="ECO:0000256" key="2">
    <source>
        <dbReference type="ARBA" id="ARBA00007345"/>
    </source>
</evidence>
<dbReference type="PROSITE" id="PS00323">
    <property type="entry name" value="RIBOSOMAL_S19"/>
    <property type="match status" value="1"/>
</dbReference>
<evidence type="ECO:0000256" key="3">
    <source>
        <dbReference type="ARBA" id="ARBA00022490"/>
    </source>
</evidence>
<dbReference type="SMART" id="SM00320">
    <property type="entry name" value="WD40"/>
    <property type="match status" value="7"/>
</dbReference>
<comment type="subcellular location">
    <subcellularLocation>
        <location evidence="1">Cytoplasm</location>
    </subcellularLocation>
</comment>
<dbReference type="FunFam" id="3.30.860.10:FF:000003">
    <property type="entry name" value="Ribosomal protein S19, mitochondrial"/>
    <property type="match status" value="1"/>
</dbReference>
<keyword evidence="4 9" id="KW-0853">WD repeat</keyword>
<dbReference type="GO" id="GO:0003735">
    <property type="term" value="F:structural constituent of ribosome"/>
    <property type="evidence" value="ECO:0007669"/>
    <property type="project" value="InterPro"/>
</dbReference>
<dbReference type="InterPro" id="IPR051350">
    <property type="entry name" value="WD_repeat-ST_regulator"/>
</dbReference>
<dbReference type="InterPro" id="IPR006595">
    <property type="entry name" value="CTLH_C"/>
</dbReference>
<feature type="repeat" description="WD" evidence="9">
    <location>
        <begin position="265"/>
        <end position="306"/>
    </location>
</feature>
<dbReference type="PANTHER" id="PTHR22838">
    <property type="entry name" value="WD REPEAT PROTEIN 26-RELATED"/>
    <property type="match status" value="1"/>
</dbReference>
<dbReference type="PROSITE" id="PS50294">
    <property type="entry name" value="WD_REPEATS_REGION"/>
    <property type="match status" value="2"/>
</dbReference>
<dbReference type="EMBL" id="CP144695">
    <property type="protein sequence ID" value="WVZ05222.1"/>
    <property type="molecule type" value="Genomic_DNA"/>
</dbReference>
<dbReference type="GO" id="GO:1990904">
    <property type="term" value="C:ribonucleoprotein complex"/>
    <property type="evidence" value="ECO:0007669"/>
    <property type="project" value="UniProtKB-KW"/>
</dbReference>
<dbReference type="InterPro" id="IPR036322">
    <property type="entry name" value="WD40_repeat_dom_sf"/>
</dbReference>
<evidence type="ECO:0000313" key="12">
    <source>
        <dbReference type="EMBL" id="WVZ05222.1"/>
    </source>
</evidence>
<dbReference type="GO" id="GO:0005840">
    <property type="term" value="C:ribosome"/>
    <property type="evidence" value="ECO:0007669"/>
    <property type="project" value="UniProtKB-KW"/>
</dbReference>
<keyword evidence="6 10" id="KW-0689">Ribosomal protein</keyword>
<dbReference type="AlphaFoldDB" id="A0AAQ3RST3"/>
<dbReference type="InterPro" id="IPR023575">
    <property type="entry name" value="Ribosomal_uS19_SF"/>
</dbReference>
<evidence type="ECO:0000256" key="1">
    <source>
        <dbReference type="ARBA" id="ARBA00004496"/>
    </source>
</evidence>
<dbReference type="GO" id="GO:0005737">
    <property type="term" value="C:cytoplasm"/>
    <property type="evidence" value="ECO:0007669"/>
    <property type="project" value="UniProtKB-SubCell"/>
</dbReference>
<proteinExistence type="inferred from homology"/>
<dbReference type="Pfam" id="PF23627">
    <property type="entry name" value="LisH_WDR26"/>
    <property type="match status" value="1"/>
</dbReference>
<evidence type="ECO:0000256" key="5">
    <source>
        <dbReference type="ARBA" id="ARBA00022737"/>
    </source>
</evidence>
<dbReference type="SMART" id="SM00667">
    <property type="entry name" value="LisH"/>
    <property type="match status" value="1"/>
</dbReference>
<name>A0AAQ3RST3_VIGMU</name>
<keyword evidence="7 10" id="KW-0687">Ribonucleoprotein</keyword>
<reference evidence="12 13" key="1">
    <citation type="journal article" date="2023" name="Life. Sci Alliance">
        <title>Evolutionary insights into 3D genome organization and epigenetic landscape of Vigna mungo.</title>
        <authorList>
            <person name="Junaid A."/>
            <person name="Singh B."/>
            <person name="Bhatia S."/>
        </authorList>
    </citation>
    <scope>NUCLEOTIDE SEQUENCE [LARGE SCALE GENOMIC DNA]</scope>
    <source>
        <strain evidence="12">Urdbean</strain>
    </source>
</reference>
<dbReference type="PANTHER" id="PTHR22838:SF23">
    <property type="entry name" value="WD REPEAT-CONTAINING PROTEIN WDS HOMOLOG"/>
    <property type="match status" value="1"/>
</dbReference>
<dbReference type="GO" id="GO:0003723">
    <property type="term" value="F:RNA binding"/>
    <property type="evidence" value="ECO:0007669"/>
    <property type="project" value="InterPro"/>
</dbReference>
<dbReference type="Proteomes" id="UP001374535">
    <property type="component" value="Chromosome 6"/>
</dbReference>
<keyword evidence="13" id="KW-1185">Reference proteome</keyword>
<feature type="repeat" description="WD" evidence="9">
    <location>
        <begin position="220"/>
        <end position="253"/>
    </location>
</feature>
<dbReference type="InterPro" id="IPR006594">
    <property type="entry name" value="LisH"/>
</dbReference>
<dbReference type="SUPFAM" id="SSF54570">
    <property type="entry name" value="Ribosomal protein S19"/>
    <property type="match status" value="1"/>
</dbReference>
<dbReference type="HAMAP" id="MF_00531">
    <property type="entry name" value="Ribosomal_uS19"/>
    <property type="match status" value="1"/>
</dbReference>
<dbReference type="FunFam" id="2.130.10.10:FF:000087">
    <property type="entry name" value="WD repeat-containing protein 26 homolog"/>
    <property type="match status" value="1"/>
</dbReference>
<keyword evidence="3" id="KW-0963">Cytoplasm</keyword>
<comment type="subunit">
    <text evidence="8">Interacts with RANBPM.</text>
</comment>
<evidence type="ECO:0000256" key="8">
    <source>
        <dbReference type="ARBA" id="ARBA00065067"/>
    </source>
</evidence>
<evidence type="ECO:0000256" key="4">
    <source>
        <dbReference type="ARBA" id="ARBA00022574"/>
    </source>
</evidence>
<feature type="repeat" description="WD" evidence="9">
    <location>
        <begin position="479"/>
        <end position="510"/>
    </location>
</feature>
<dbReference type="PRINTS" id="PR00975">
    <property type="entry name" value="RIBOSOMALS19"/>
</dbReference>
<keyword evidence="5" id="KW-0677">Repeat</keyword>
<evidence type="ECO:0000256" key="9">
    <source>
        <dbReference type="PROSITE-ProRule" id="PRU00221"/>
    </source>
</evidence>
<evidence type="ECO:0000256" key="7">
    <source>
        <dbReference type="ARBA" id="ARBA00023274"/>
    </source>
</evidence>
<protein>
    <recommendedName>
        <fullName evidence="11">CTLH domain-containing protein</fullName>
    </recommendedName>
</protein>
<dbReference type="Gene3D" id="2.130.10.10">
    <property type="entry name" value="YVTN repeat-like/Quinoprotein amine dehydrogenase"/>
    <property type="match status" value="1"/>
</dbReference>
<dbReference type="SUPFAM" id="SSF50978">
    <property type="entry name" value="WD40 repeat-like"/>
    <property type="match status" value="1"/>
</dbReference>
<sequence>MENHCEVLGTEGLIRKHEFVRIIIRCLYSLGYSSSAACLELESGISYKSNELKLLESFILNGNWDDSIEYLNSIKDMLGETRESALFLVSRQCVREYLNCGQDELALAVLRKQVSALDVDRCKVHSLAMCMLSFKDRELAVVDENDVVVHDLRRKLLADLESLLPPPISVPEARLERLVESTVTAWVDSCMYHSSSNQISLYEDHRCSRDQIPTRTTQILTGHKNEVWFVQFSNNGEYLASSSNDCTAIIWKVLEDGILTLKHTLNGHQHAVSFVAWSPDDTKLLTCGNTEVLKLWDVETGTCKRTFGNQGFVVSSCAWFPNSKQFACGSSDPEKGVCMWDCDGNVIKSWRGMRMPKVVDLAVTPDGEYLISVFMDKEIRILHMGTNAERVISEEHPITSLSVSGDGKFFIVNLNSQEIHMWDVDGKWDKPSRFNGHEQHKYVIRSCFGGLNNTFIASGSENSQVYIWNRRNPTPIEVLSGHSMTVNCVSWNPKIPQMLASASDDYTIPLARGCDSSRRQPLRRLLPHTLSASPPLISPLSLWSDINFGVPIYEFWHVYEWGIVVHEYVAGAFRGADMSIVPGRMRPTMMLRVLNKQFLGIFGDAATAVAKKPPPPPVVSRKPAFIDAFLYKMKKNPSLLSNKTIWSRRSTILPEFVDTTVKIYNGKTTIRCKITEGKVGHKFGEFALTRKRKTREQANAKNVKQLKKKK</sequence>
<evidence type="ECO:0000256" key="6">
    <source>
        <dbReference type="ARBA" id="ARBA00022980"/>
    </source>
</evidence>
<dbReference type="PROSITE" id="PS50082">
    <property type="entry name" value="WD_REPEATS_2"/>
    <property type="match status" value="3"/>
</dbReference>
<comment type="similarity">
    <text evidence="2 10">Belongs to the universal ribosomal protein uS19 family.</text>
</comment>
<dbReference type="SMART" id="SM00668">
    <property type="entry name" value="CTLH"/>
    <property type="match status" value="1"/>
</dbReference>
<dbReference type="CDD" id="cd00200">
    <property type="entry name" value="WD40"/>
    <property type="match status" value="1"/>
</dbReference>
<evidence type="ECO:0000259" key="11">
    <source>
        <dbReference type="PROSITE" id="PS50897"/>
    </source>
</evidence>
<dbReference type="PROSITE" id="PS50896">
    <property type="entry name" value="LISH"/>
    <property type="match status" value="1"/>
</dbReference>
<evidence type="ECO:0000256" key="10">
    <source>
        <dbReference type="RuleBase" id="RU003485"/>
    </source>
</evidence>
<dbReference type="Pfam" id="PF00203">
    <property type="entry name" value="Ribosomal_S19"/>
    <property type="match status" value="1"/>
</dbReference>
<dbReference type="Gene3D" id="3.30.860.10">
    <property type="entry name" value="30s Ribosomal Protein S19, Chain A"/>
    <property type="match status" value="1"/>
</dbReference>
<gene>
    <name evidence="12" type="ORF">V8G54_018568</name>
</gene>